<feature type="compositionally biased region" description="Low complexity" evidence="1">
    <location>
        <begin position="124"/>
        <end position="140"/>
    </location>
</feature>
<evidence type="ECO:0008006" key="4">
    <source>
        <dbReference type="Google" id="ProtNLM"/>
    </source>
</evidence>
<dbReference type="Proteomes" id="UP000237655">
    <property type="component" value="Chromosome"/>
</dbReference>
<dbReference type="RefSeq" id="WP_106471606.1">
    <property type="nucleotide sequence ID" value="NZ_CP027665.1"/>
</dbReference>
<dbReference type="AlphaFoldDB" id="A0A2S0MN45"/>
<evidence type="ECO:0000256" key="1">
    <source>
        <dbReference type="SAM" id="MobiDB-lite"/>
    </source>
</evidence>
<feature type="region of interest" description="Disordered" evidence="1">
    <location>
        <begin position="116"/>
        <end position="140"/>
    </location>
</feature>
<organism evidence="2 3">
    <name type="scientific">Pukyongiella litopenaei</name>
    <dbReference type="NCBI Taxonomy" id="2605946"/>
    <lineage>
        <taxon>Bacteria</taxon>
        <taxon>Pseudomonadati</taxon>
        <taxon>Pseudomonadota</taxon>
        <taxon>Alphaproteobacteria</taxon>
        <taxon>Rhodobacterales</taxon>
        <taxon>Paracoccaceae</taxon>
        <taxon>Pukyongiella</taxon>
    </lineage>
</organism>
<proteinExistence type="predicted"/>
<reference evidence="3" key="1">
    <citation type="submission" date="2018-03" db="EMBL/GenBank/DDBJ databases">
        <title>Genomic analysis of the strain SH-1 isolated from shrimp intestine.</title>
        <authorList>
            <person name="Kim Y.-S."/>
            <person name="Kim S.-E."/>
            <person name="Kim K.-H."/>
        </authorList>
    </citation>
    <scope>NUCLEOTIDE SEQUENCE [LARGE SCALE GENOMIC DNA]</scope>
    <source>
        <strain evidence="3">SH-1</strain>
    </source>
</reference>
<dbReference type="KEGG" id="thas:C6Y53_05910"/>
<keyword evidence="3" id="KW-1185">Reference proteome</keyword>
<protein>
    <recommendedName>
        <fullName evidence="4">Bacterial CdiA-CT RNAse A domain-containing protein</fullName>
    </recommendedName>
</protein>
<gene>
    <name evidence="2" type="ORF">C6Y53_05910</name>
</gene>
<evidence type="ECO:0000313" key="3">
    <source>
        <dbReference type="Proteomes" id="UP000237655"/>
    </source>
</evidence>
<dbReference type="EMBL" id="CP027665">
    <property type="protein sequence ID" value="AVO37294.1"/>
    <property type="molecule type" value="Genomic_DNA"/>
</dbReference>
<accession>A0A2S0MN45</accession>
<name>A0A2S0MN45_9RHOB</name>
<sequence>MAKKTKAELVKEGKELNAALTAIRKKPHNFALLVGKDGLILETDLKKSPEGLRGKAKKAGGGAKGAVGEISATGKDITLKLAEGENPPGTLARLFKTHLRERGIAANVTLLDSTGTAVGEEGATDTPTDTPAADSDAAPADGIDAKLDKAFRKIQPSLVSALKTGPKDHAAVLAKLTKAYETAKGAGNYEQALKDLTQLRTEIARTPSTDTLDAALAGKDDPARLAGMAGLLVKTLERGGKEADFKKEAGPKLRDMRTALKAALAGSPDAEQLKVLTAMKKRLDRAFLDDLKDEGHGPQRHEGDVTPEQLVDRCVSGHDPMTGDTTDGVHGGVHRYSRHATRFKDPGDYVDAEETIRGNQAYTDEMAEAKRTSDTRFSVELPLKDVLGDDYKTKLEGKSRIGSAKNPQGSQDTDFTDGTITAVYDIDANGDTVLVTMYPNPK</sequence>
<evidence type="ECO:0000313" key="2">
    <source>
        <dbReference type="EMBL" id="AVO37294.1"/>
    </source>
</evidence>